<name>A0AA88KYT9_ARTSF</name>
<keyword evidence="8 12" id="KW-0560">Oxidoreductase</keyword>
<evidence type="ECO:0000256" key="9">
    <source>
        <dbReference type="ARBA" id="ARBA00023033"/>
    </source>
</evidence>
<dbReference type="InterPro" id="IPR036188">
    <property type="entry name" value="FAD/NAD-bd_sf"/>
</dbReference>
<keyword evidence="11 12" id="KW-0472">Membrane</keyword>
<dbReference type="EC" id="1.14.15.46" evidence="12"/>
<dbReference type="InterPro" id="IPR002938">
    <property type="entry name" value="FAD-bd"/>
</dbReference>
<gene>
    <name evidence="14" type="ORF">QYM36_014971</name>
</gene>
<keyword evidence="7" id="KW-0809">Transit peptide</keyword>
<dbReference type="EMBL" id="JAVRJZ010000019">
    <property type="protein sequence ID" value="KAK2707129.1"/>
    <property type="molecule type" value="Genomic_DNA"/>
</dbReference>
<dbReference type="GO" id="GO:0016712">
    <property type="term" value="F:oxidoreductase activity, acting on paired donors, with incorporation or reduction of molecular oxygen, reduced flavin or flavoprotein as one donor, and incorporation of one atom of oxygen"/>
    <property type="evidence" value="ECO:0007669"/>
    <property type="project" value="UniProtKB-UniRule"/>
</dbReference>
<evidence type="ECO:0000256" key="5">
    <source>
        <dbReference type="ARBA" id="ARBA00022792"/>
    </source>
</evidence>
<evidence type="ECO:0000256" key="8">
    <source>
        <dbReference type="ARBA" id="ARBA00023002"/>
    </source>
</evidence>
<organism evidence="14 15">
    <name type="scientific">Artemia franciscana</name>
    <name type="common">Brine shrimp</name>
    <name type="synonym">Artemia sanfranciscana</name>
    <dbReference type="NCBI Taxonomy" id="6661"/>
    <lineage>
        <taxon>Eukaryota</taxon>
        <taxon>Metazoa</taxon>
        <taxon>Ecdysozoa</taxon>
        <taxon>Arthropoda</taxon>
        <taxon>Crustacea</taxon>
        <taxon>Branchiopoda</taxon>
        <taxon>Anostraca</taxon>
        <taxon>Artemiidae</taxon>
        <taxon>Artemia</taxon>
    </lineage>
</organism>
<evidence type="ECO:0000313" key="14">
    <source>
        <dbReference type="EMBL" id="KAK2707129.1"/>
    </source>
</evidence>
<evidence type="ECO:0000256" key="3">
    <source>
        <dbReference type="ARBA" id="ARBA00022630"/>
    </source>
</evidence>
<dbReference type="SUPFAM" id="SSF51905">
    <property type="entry name" value="FAD/NAD(P)-binding domain"/>
    <property type="match status" value="1"/>
</dbReference>
<proteinExistence type="inferred from homology"/>
<keyword evidence="9 12" id="KW-0503">Monooxygenase</keyword>
<dbReference type="GO" id="GO:0031314">
    <property type="term" value="C:extrinsic component of mitochondrial inner membrane"/>
    <property type="evidence" value="ECO:0007669"/>
    <property type="project" value="UniProtKB-UniRule"/>
</dbReference>
<keyword evidence="5 12" id="KW-0999">Mitochondrion inner membrane</keyword>
<dbReference type="NCBIfam" id="TIGR01988">
    <property type="entry name" value="Ubi-OHases"/>
    <property type="match status" value="1"/>
</dbReference>
<comment type="subunit">
    <text evidence="12">Component of a multi-subunit COQ enzyme complex.</text>
</comment>
<comment type="caution">
    <text evidence="14">The sequence shown here is derived from an EMBL/GenBank/DDBJ whole genome shotgun (WGS) entry which is preliminary data.</text>
</comment>
<accession>A0AA88KYT9</accession>
<evidence type="ECO:0000256" key="4">
    <source>
        <dbReference type="ARBA" id="ARBA00022688"/>
    </source>
</evidence>
<dbReference type="EC" id="1.14.15.45" evidence="12"/>
<evidence type="ECO:0000256" key="6">
    <source>
        <dbReference type="ARBA" id="ARBA00022827"/>
    </source>
</evidence>
<reference evidence="14" key="1">
    <citation type="submission" date="2023-07" db="EMBL/GenBank/DDBJ databases">
        <title>Chromosome-level genome assembly of Artemia franciscana.</title>
        <authorList>
            <person name="Jo E."/>
        </authorList>
    </citation>
    <scope>NUCLEOTIDE SEQUENCE</scope>
    <source>
        <tissue evidence="14">Whole body</tissue>
    </source>
</reference>
<dbReference type="InterPro" id="IPR051205">
    <property type="entry name" value="UbiH/COQ6_monooxygenase"/>
</dbReference>
<dbReference type="FunFam" id="3.50.50.60:FF:000086">
    <property type="entry name" value="Ubiquinone biosynthesis monooxygenase COQ6, mitochondrial"/>
    <property type="match status" value="1"/>
</dbReference>
<evidence type="ECO:0000313" key="15">
    <source>
        <dbReference type="Proteomes" id="UP001187531"/>
    </source>
</evidence>
<comment type="cofactor">
    <cofactor evidence="1 12">
        <name>FAD</name>
        <dbReference type="ChEBI" id="CHEBI:57692"/>
    </cofactor>
</comment>
<keyword evidence="3 12" id="KW-0285">Flavoprotein</keyword>
<sequence>MLKILQISKFSTSTFSGQNVTISGGGMVGFAAACCLAKSPVLKDLSFTILEASKQRFYKLPENYGNRVVALSPTTKRLFESIGAWEHIQHGRFKEVKEMQVWEACTDSMISFQDSGYRGTLSYIVETGLVLSALEKALPANVEVKYESSVDRYELPHQEEDKVLIHFKDGSTMETDLLVGADGFNSLVRRSMQSCKYIDWNYDQISIVGTLGVSEADENFTAWQRFLPTGPIALLPLTESLSSLVWSTTRTEAKRLMNQSEEEFVHSVNHAFFDEGLKQSGPSSVVRELTPFLEQFIPSFLSESTRSFMQLPPSVTKVEGTKSAYPLALGHASSYADRRIVLVGDAAHRVHPLAGQGVNLGFNDVRILTEVLERNVLDGASLGSMLYLAEYEALSQRHNVPIMAAINSLYNLYTTNLQPLVTLRGIGLNLVNTVGPLKSFLIGRAS</sequence>
<comment type="catalytic activity">
    <reaction evidence="12">
        <text>a 4-hydroxy-3-(all-trans-polyprenyl)benzoate + 2 reduced [2Fe-2S]-[ferredoxin] + O2 + 2 H(+) = a 3,4-dihydroxy-5-(all-trans-polyprenyl)benzoate + 2 oxidized [2Fe-2S]-[ferredoxin] + H2O</text>
        <dbReference type="Rhea" id="RHEA:81195"/>
        <dbReference type="Rhea" id="RHEA-COMP:9514"/>
        <dbReference type="Rhea" id="RHEA-COMP:10000"/>
        <dbReference type="Rhea" id="RHEA-COMP:10001"/>
        <dbReference type="Rhea" id="RHEA-COMP:10930"/>
        <dbReference type="ChEBI" id="CHEBI:15377"/>
        <dbReference type="ChEBI" id="CHEBI:15378"/>
        <dbReference type="ChEBI" id="CHEBI:15379"/>
        <dbReference type="ChEBI" id="CHEBI:33737"/>
        <dbReference type="ChEBI" id="CHEBI:33738"/>
        <dbReference type="ChEBI" id="CHEBI:64694"/>
        <dbReference type="ChEBI" id="CHEBI:78396"/>
        <dbReference type="EC" id="1.14.15.45"/>
    </reaction>
</comment>
<dbReference type="PANTHER" id="PTHR43876:SF7">
    <property type="entry name" value="UBIQUINONE BIOSYNTHESIS MONOOXYGENASE COQ6, MITOCHONDRIAL"/>
    <property type="match status" value="1"/>
</dbReference>
<dbReference type="PRINTS" id="PR00420">
    <property type="entry name" value="RNGMNOXGNASE"/>
</dbReference>
<evidence type="ECO:0000256" key="2">
    <source>
        <dbReference type="ARBA" id="ARBA00005349"/>
    </source>
</evidence>
<dbReference type="InterPro" id="IPR010971">
    <property type="entry name" value="UbiH/COQ6"/>
</dbReference>
<evidence type="ECO:0000256" key="11">
    <source>
        <dbReference type="ARBA" id="ARBA00023136"/>
    </source>
</evidence>
<comment type="pathway">
    <text evidence="12">Cofactor biosynthesis; ubiquinone biosynthesis.</text>
</comment>
<dbReference type="InterPro" id="IPR000689">
    <property type="entry name" value="UbQ_mOase_COQ6"/>
</dbReference>
<dbReference type="HAMAP" id="MF_03193">
    <property type="entry name" value="COQ6_monooxygenase"/>
    <property type="match status" value="1"/>
</dbReference>
<keyword evidence="6 12" id="KW-0274">FAD</keyword>
<dbReference type="Proteomes" id="UP001187531">
    <property type="component" value="Unassembled WGS sequence"/>
</dbReference>
<protein>
    <recommendedName>
        <fullName evidence="12">Ubiquinone biosynthesis monooxygenase COQ6, mitochondrial</fullName>
        <ecNumber evidence="12">1.14.15.45</ecNumber>
    </recommendedName>
    <alternativeName>
        <fullName evidence="12">2-methoxy-6-polyprenolphenol 4-hydroxylase</fullName>
        <ecNumber evidence="12">1.14.15.46</ecNumber>
    </alternativeName>
</protein>
<dbReference type="AlphaFoldDB" id="A0AA88KYT9"/>
<dbReference type="EMBL" id="JAVRJZ010000019">
    <property type="protein sequence ID" value="KAK2707128.1"/>
    <property type="molecule type" value="Genomic_DNA"/>
</dbReference>
<evidence type="ECO:0000256" key="12">
    <source>
        <dbReference type="HAMAP-Rule" id="MF_03193"/>
    </source>
</evidence>
<dbReference type="PROSITE" id="PS51257">
    <property type="entry name" value="PROKAR_LIPOPROTEIN"/>
    <property type="match status" value="1"/>
</dbReference>
<dbReference type="FunFam" id="3.50.50.60:FF:000021">
    <property type="entry name" value="Ubiquinone biosynthesis monooxygenase COQ6"/>
    <property type="match status" value="1"/>
</dbReference>
<dbReference type="PROSITE" id="PS01304">
    <property type="entry name" value="UBIH"/>
    <property type="match status" value="1"/>
</dbReference>
<evidence type="ECO:0000256" key="10">
    <source>
        <dbReference type="ARBA" id="ARBA00023128"/>
    </source>
</evidence>
<comment type="similarity">
    <text evidence="2 12">Belongs to the UbiH/COQ6 family.</text>
</comment>
<keyword evidence="15" id="KW-1185">Reference proteome</keyword>
<dbReference type="Pfam" id="PF01494">
    <property type="entry name" value="FAD_binding_3"/>
    <property type="match status" value="1"/>
</dbReference>
<evidence type="ECO:0000256" key="7">
    <source>
        <dbReference type="ARBA" id="ARBA00022946"/>
    </source>
</evidence>
<dbReference type="GO" id="GO:0120538">
    <property type="term" value="F:2-methoxy-6-polyprenolphenol 4-hydroxylase activity"/>
    <property type="evidence" value="ECO:0007669"/>
    <property type="project" value="UniProtKB-EC"/>
</dbReference>
<dbReference type="Gene3D" id="3.50.50.60">
    <property type="entry name" value="FAD/NAD(P)-binding domain"/>
    <property type="match status" value="2"/>
</dbReference>
<dbReference type="PANTHER" id="PTHR43876">
    <property type="entry name" value="UBIQUINONE BIOSYNTHESIS MONOOXYGENASE COQ6, MITOCHONDRIAL"/>
    <property type="match status" value="1"/>
</dbReference>
<dbReference type="GO" id="GO:0106364">
    <property type="term" value="F:4-hydroxy-3-all-trans-polyprenylbenzoate oxygenase activity"/>
    <property type="evidence" value="ECO:0007669"/>
    <property type="project" value="UniProtKB-EC"/>
</dbReference>
<feature type="domain" description="FAD-binding" evidence="13">
    <location>
        <begin position="19"/>
        <end position="373"/>
    </location>
</feature>
<dbReference type="InterPro" id="IPR018168">
    <property type="entry name" value="Ubi_Hdrlase_CS"/>
</dbReference>
<comment type="catalytic activity">
    <reaction evidence="12">
        <text>a 2-methoxy-6-(all-trans-polyprenyl)phenol + 2 reduced [2Fe-2S]-[ferredoxin] + O2 + 2 H(+) = a 2-methoxy-6-(all-trans-polyprenyl)benzene-1,4-diol + 2 oxidized [2Fe-2S]-[ferredoxin] + H2O</text>
        <dbReference type="Rhea" id="RHEA:81183"/>
        <dbReference type="Rhea" id="RHEA-COMP:9551"/>
        <dbReference type="Rhea" id="RHEA-COMP:10000"/>
        <dbReference type="Rhea" id="RHEA-COMP:10001"/>
        <dbReference type="Rhea" id="RHEA-COMP:10858"/>
        <dbReference type="ChEBI" id="CHEBI:15377"/>
        <dbReference type="ChEBI" id="CHEBI:15378"/>
        <dbReference type="ChEBI" id="CHEBI:15379"/>
        <dbReference type="ChEBI" id="CHEBI:33737"/>
        <dbReference type="ChEBI" id="CHEBI:33738"/>
        <dbReference type="ChEBI" id="CHEBI:62731"/>
        <dbReference type="ChEBI" id="CHEBI:84166"/>
        <dbReference type="EC" id="1.14.15.46"/>
    </reaction>
</comment>
<keyword evidence="10 12" id="KW-0496">Mitochondrion</keyword>
<comment type="subcellular location">
    <subcellularLocation>
        <location evidence="12">Mitochondrion inner membrane</location>
        <topology evidence="12">Peripheral membrane protein</topology>
        <orientation evidence="12">Matrix side</orientation>
    </subcellularLocation>
</comment>
<keyword evidence="4 12" id="KW-0831">Ubiquinone biosynthesis</keyword>
<dbReference type="GO" id="GO:0071949">
    <property type="term" value="F:FAD binding"/>
    <property type="evidence" value="ECO:0007669"/>
    <property type="project" value="InterPro"/>
</dbReference>
<evidence type="ECO:0000256" key="1">
    <source>
        <dbReference type="ARBA" id="ARBA00001974"/>
    </source>
</evidence>
<comment type="function">
    <text evidence="12">FAD-dependent monooxygenase required for two non-consecutive steps during ubiquinone biosynthesis. Required for the C5-ring hydroxylation during ubiquinone biosynthesis by catalyzing the hydroxylation of 4-hydroxy-3-(all-trans-polyprenyl)benzoic acid to 3,4-dihydroxy-5-(all-trans-polyprenyl)benzoic acid. Also acts downstream of coq4, for the C1-hydroxylation during ubiquinone biosynthesis by catalyzing the hydroxylation of 2-methoxy-6-(all-trans-polyprenyl)phenol to 2-methoxy-6-(all-trans-polyprenyl)benzene-1,4-diol. The electrons required for the hydroxylation reaction are funneled indirectly to coq6 from NADPH via a ferredoxin/ferredoxin reductase system.</text>
</comment>
<evidence type="ECO:0000259" key="13">
    <source>
        <dbReference type="Pfam" id="PF01494"/>
    </source>
</evidence>